<reference evidence="3 4" key="1">
    <citation type="submission" date="2015-02" db="EMBL/GenBank/DDBJ databases">
        <authorList>
            <person name="Ju K.-S."/>
            <person name="Doroghazi J.R."/>
            <person name="Metcalf W."/>
        </authorList>
    </citation>
    <scope>NUCLEOTIDE SEQUENCE [LARGE SCALE GENOMIC DNA]</scope>
    <source>
        <strain evidence="3 4">NRRL ISP-5550</strain>
    </source>
</reference>
<accession>A0A0F4IPX0</accession>
<sequence length="75" mass="8201">MPTRRDPRGSFPVELLVFLAILTTGIILILVGHVSPEALAGYASALTGLYAAWHHHPRNEEPQRTPPQTPPTPEP</sequence>
<evidence type="ECO:0000256" key="2">
    <source>
        <dbReference type="SAM" id="Phobius"/>
    </source>
</evidence>
<keyword evidence="2" id="KW-1133">Transmembrane helix</keyword>
<gene>
    <name evidence="3" type="ORF">VR44_36470</name>
</gene>
<evidence type="ECO:0000313" key="3">
    <source>
        <dbReference type="EMBL" id="KJY24047.1"/>
    </source>
</evidence>
<feature type="transmembrane region" description="Helical" evidence="2">
    <location>
        <begin position="12"/>
        <end position="32"/>
    </location>
</feature>
<keyword evidence="2" id="KW-0472">Membrane</keyword>
<dbReference type="EMBL" id="JZWV01001304">
    <property type="protein sequence ID" value="KJY24047.1"/>
    <property type="molecule type" value="Genomic_DNA"/>
</dbReference>
<dbReference type="Proteomes" id="UP000033551">
    <property type="component" value="Unassembled WGS sequence"/>
</dbReference>
<organism evidence="3 4">
    <name type="scientific">Streptomyces katrae</name>
    <dbReference type="NCBI Taxonomy" id="68223"/>
    <lineage>
        <taxon>Bacteria</taxon>
        <taxon>Bacillati</taxon>
        <taxon>Actinomycetota</taxon>
        <taxon>Actinomycetes</taxon>
        <taxon>Kitasatosporales</taxon>
        <taxon>Streptomycetaceae</taxon>
        <taxon>Streptomyces</taxon>
    </lineage>
</organism>
<dbReference type="RefSeq" id="WP_045951954.1">
    <property type="nucleotide sequence ID" value="NZ_JZWV01001304.1"/>
</dbReference>
<feature type="region of interest" description="Disordered" evidence="1">
    <location>
        <begin position="56"/>
        <end position="75"/>
    </location>
</feature>
<protein>
    <submittedName>
        <fullName evidence="3">Uncharacterized protein</fullName>
    </submittedName>
</protein>
<feature type="compositionally biased region" description="Pro residues" evidence="1">
    <location>
        <begin position="64"/>
        <end position="75"/>
    </location>
</feature>
<keyword evidence="4" id="KW-1185">Reference proteome</keyword>
<name>A0A0F4IPX0_9ACTN</name>
<dbReference type="AlphaFoldDB" id="A0A0F4IPX0"/>
<evidence type="ECO:0000313" key="4">
    <source>
        <dbReference type="Proteomes" id="UP000033551"/>
    </source>
</evidence>
<keyword evidence="2" id="KW-0812">Transmembrane</keyword>
<dbReference type="PATRIC" id="fig|68223.7.peg.4594"/>
<comment type="caution">
    <text evidence="3">The sequence shown here is derived from an EMBL/GenBank/DDBJ whole genome shotgun (WGS) entry which is preliminary data.</text>
</comment>
<evidence type="ECO:0000256" key="1">
    <source>
        <dbReference type="SAM" id="MobiDB-lite"/>
    </source>
</evidence>
<proteinExistence type="predicted"/>